<gene>
    <name evidence="1" type="ordered locus">VIBHAR_p08259</name>
</gene>
<proteinExistence type="predicted"/>
<name>A7N8R9_VIBC1</name>
<dbReference type="EMBL" id="CP000791">
    <property type="protein sequence ID" value="ABU75106.1"/>
    <property type="molecule type" value="Genomic_DNA"/>
</dbReference>
<dbReference type="AlphaFoldDB" id="A7N8R9"/>
<evidence type="ECO:0000313" key="1">
    <source>
        <dbReference type="EMBL" id="ABU75106.1"/>
    </source>
</evidence>
<geneLocation type="plasmid" evidence="1 2">
    <name>pVIBHAR</name>
</geneLocation>
<evidence type="ECO:0000313" key="2">
    <source>
        <dbReference type="Proteomes" id="UP000008152"/>
    </source>
</evidence>
<reference evidence="1 2" key="1">
    <citation type="submission" date="2007-08" db="EMBL/GenBank/DDBJ databases">
        <authorList>
            <consortium name="The Vibrio harveyi Genome Sequencing Project"/>
            <person name="Bassler B."/>
            <person name="Clifton S.W."/>
            <person name="Fulton L."/>
            <person name="Delehaunty K."/>
            <person name="Fronick C."/>
            <person name="Harrison M."/>
            <person name="Markivic C."/>
            <person name="Fulton R."/>
            <person name="Tin-Wollam A.-M."/>
            <person name="Shah N."/>
            <person name="Pepin K."/>
            <person name="Nash W."/>
            <person name="Thiruvilangam P."/>
            <person name="Bhonagiri V."/>
            <person name="Waters C."/>
            <person name="Tu K.C."/>
            <person name="Irgon J."/>
            <person name="Wilson R.K."/>
        </authorList>
    </citation>
    <scope>NUCLEOTIDE SEQUENCE [LARGE SCALE GENOMIC DNA]</scope>
    <source>
        <strain evidence="2">ATCC BAA-1116 / BB120</strain>
        <plasmid evidence="1 2">pVIBHAR</plasmid>
    </source>
</reference>
<organism evidence="1 2">
    <name type="scientific">Vibrio campbellii (strain ATCC BAA-1116)</name>
    <dbReference type="NCBI Taxonomy" id="2902295"/>
    <lineage>
        <taxon>Bacteria</taxon>
        <taxon>Pseudomonadati</taxon>
        <taxon>Pseudomonadota</taxon>
        <taxon>Gammaproteobacteria</taxon>
        <taxon>Vibrionales</taxon>
        <taxon>Vibrionaceae</taxon>
        <taxon>Vibrio</taxon>
    </lineage>
</organism>
<accession>A7N8R9</accession>
<keyword evidence="1" id="KW-0614">Plasmid</keyword>
<dbReference type="KEGG" id="vha:VIBHAR_p08259"/>
<sequence length="38" mass="4538">MLSCEIDDQDMVMVVYYFKAQKQISPEVVQSFVEYFNL</sequence>
<protein>
    <submittedName>
        <fullName evidence="1">Uncharacterized protein</fullName>
    </submittedName>
</protein>
<dbReference type="Proteomes" id="UP000008152">
    <property type="component" value="Plasmid pVIBHAR"/>
</dbReference>
<dbReference type="PATRIC" id="fig|338187.36.peg.6057"/>